<evidence type="ECO:0000256" key="6">
    <source>
        <dbReference type="ARBA" id="ARBA00023136"/>
    </source>
</evidence>
<comment type="subcellular location">
    <subcellularLocation>
        <location evidence="1">Endomembrane system</location>
        <topology evidence="1">Multi-pass membrane protein</topology>
    </subcellularLocation>
    <subcellularLocation>
        <location evidence="2">Endoplasmic reticulum membrane</location>
    </subcellularLocation>
</comment>
<feature type="region of interest" description="Disordered" evidence="7">
    <location>
        <begin position="502"/>
        <end position="528"/>
    </location>
</feature>
<evidence type="ECO:0000313" key="9">
    <source>
        <dbReference type="EMBL" id="QDS90663.1"/>
    </source>
</evidence>
<dbReference type="Proteomes" id="UP000319557">
    <property type="component" value="Chromosome"/>
</dbReference>
<keyword evidence="6 8" id="KW-0472">Membrane</keyword>
<dbReference type="Gene3D" id="1.10.3680.10">
    <property type="entry name" value="TerB-like"/>
    <property type="match status" value="1"/>
</dbReference>
<evidence type="ECO:0000256" key="1">
    <source>
        <dbReference type="ARBA" id="ARBA00004127"/>
    </source>
</evidence>
<evidence type="ECO:0000256" key="7">
    <source>
        <dbReference type="SAM" id="MobiDB-lite"/>
    </source>
</evidence>
<keyword evidence="3 8" id="KW-0812">Transmembrane</keyword>
<dbReference type="PANTHER" id="PTHR13416:SF2">
    <property type="entry name" value="TRANSMEMBRANE PROTEIN 43"/>
    <property type="match status" value="1"/>
</dbReference>
<dbReference type="GO" id="GO:0012505">
    <property type="term" value="C:endomembrane system"/>
    <property type="evidence" value="ECO:0007669"/>
    <property type="project" value="UniProtKB-SubCell"/>
</dbReference>
<name>A0A517M712_9BACT</name>
<feature type="transmembrane region" description="Helical" evidence="8">
    <location>
        <begin position="9"/>
        <end position="27"/>
    </location>
</feature>
<reference evidence="9 10" key="1">
    <citation type="submission" date="2019-02" db="EMBL/GenBank/DDBJ databases">
        <title>Deep-cultivation of Planctomycetes and their phenomic and genomic characterization uncovers novel biology.</title>
        <authorList>
            <person name="Wiegand S."/>
            <person name="Jogler M."/>
            <person name="Boedeker C."/>
            <person name="Pinto D."/>
            <person name="Vollmers J."/>
            <person name="Rivas-Marin E."/>
            <person name="Kohn T."/>
            <person name="Peeters S.H."/>
            <person name="Heuer A."/>
            <person name="Rast P."/>
            <person name="Oberbeckmann S."/>
            <person name="Bunk B."/>
            <person name="Jeske O."/>
            <person name="Meyerdierks A."/>
            <person name="Storesund J.E."/>
            <person name="Kallscheuer N."/>
            <person name="Luecker S."/>
            <person name="Lage O.M."/>
            <person name="Pohl T."/>
            <person name="Merkel B.J."/>
            <person name="Hornburger P."/>
            <person name="Mueller R.-W."/>
            <person name="Bruemmer F."/>
            <person name="Labrenz M."/>
            <person name="Spormann A.M."/>
            <person name="Op den Camp H."/>
            <person name="Overmann J."/>
            <person name="Amann R."/>
            <person name="Jetten M.S.M."/>
            <person name="Mascher T."/>
            <person name="Medema M.H."/>
            <person name="Devos D.P."/>
            <person name="Kaster A.-K."/>
            <person name="Ovreas L."/>
            <person name="Rohde M."/>
            <person name="Galperin M.Y."/>
            <person name="Jogler C."/>
        </authorList>
    </citation>
    <scope>NUCLEOTIDE SEQUENCE [LARGE SCALE GENOMIC DNA]</scope>
    <source>
        <strain evidence="9 10">EC9</strain>
    </source>
</reference>
<dbReference type="SUPFAM" id="SSF158682">
    <property type="entry name" value="TerB-like"/>
    <property type="match status" value="1"/>
</dbReference>
<sequence length="528" mass="59797">MARIEMKRLLRLLTGTVLVLLALIILWRNETRFNLYRAAAATSEVASLDAVSSGSLISWTGPMDPGLTIPGEFIDRFNGFLAVSRKTDIYCWRRKTYSGRRGTIWDVWHGRVERKRGLLGRRYVWRLGWSTKLNNNRRNQEIERRCKPKEMLAAEYRIGALPIESRSIQFSGSHQAINPRSLRLSETGSQLGMAVRMPVFYLSKGEQDRAGDERVRYTGIVAPRVATYFGKLQAGRGVAHRFEPPAGLLYQIFADPGTLHLIVAGDRATALASLRLNGQMQTWTTRGLGTALFVLGVYVLIGWMTGFLFHLPTLRWVAESGRFVSALVIGLPVAILVMAAAYLIAHPWLLVVIAIGIAAAIGRLWWRARSSQQALQRDLTRQYGHPLEAGELKDLEFLQLAQLAISHEGIHQDESKVMRKWAKKHRWNQEKYDSMIARARDKHDKARSAPPSETQLCNLIRLAMADGTLAIHEMQSILKVSEQLGYDRRTIETIVKRLQRSTTGIIPRPTKKRRRPRNPLASAARRKK</sequence>
<protein>
    <recommendedName>
        <fullName evidence="11">Dna-J like membrane chaperone protein</fullName>
    </recommendedName>
</protein>
<feature type="transmembrane region" description="Helical" evidence="8">
    <location>
        <begin position="348"/>
        <end position="366"/>
    </location>
</feature>
<dbReference type="GO" id="GO:0006629">
    <property type="term" value="P:lipid metabolic process"/>
    <property type="evidence" value="ECO:0007669"/>
    <property type="project" value="TreeGrafter"/>
</dbReference>
<organism evidence="9 10">
    <name type="scientific">Rosistilla ulvae</name>
    <dbReference type="NCBI Taxonomy" id="1930277"/>
    <lineage>
        <taxon>Bacteria</taxon>
        <taxon>Pseudomonadati</taxon>
        <taxon>Planctomycetota</taxon>
        <taxon>Planctomycetia</taxon>
        <taxon>Pirellulales</taxon>
        <taxon>Pirellulaceae</taxon>
        <taxon>Rosistilla</taxon>
    </lineage>
</organism>
<dbReference type="Pfam" id="PF07787">
    <property type="entry name" value="TMEM43"/>
    <property type="match status" value="1"/>
</dbReference>
<keyword evidence="5 8" id="KW-1133">Transmembrane helix</keyword>
<dbReference type="AlphaFoldDB" id="A0A517M712"/>
<proteinExistence type="predicted"/>
<dbReference type="InterPro" id="IPR029024">
    <property type="entry name" value="TerB-like"/>
</dbReference>
<dbReference type="GO" id="GO:0071763">
    <property type="term" value="P:nuclear membrane organization"/>
    <property type="evidence" value="ECO:0007669"/>
    <property type="project" value="TreeGrafter"/>
</dbReference>
<dbReference type="InterPro" id="IPR012430">
    <property type="entry name" value="TMEM43_fam"/>
</dbReference>
<dbReference type="EMBL" id="CP036261">
    <property type="protein sequence ID" value="QDS90663.1"/>
    <property type="molecule type" value="Genomic_DNA"/>
</dbReference>
<evidence type="ECO:0000256" key="4">
    <source>
        <dbReference type="ARBA" id="ARBA00022824"/>
    </source>
</evidence>
<evidence type="ECO:0008006" key="11">
    <source>
        <dbReference type="Google" id="ProtNLM"/>
    </source>
</evidence>
<evidence type="ECO:0000313" key="10">
    <source>
        <dbReference type="Proteomes" id="UP000319557"/>
    </source>
</evidence>
<keyword evidence="10" id="KW-1185">Reference proteome</keyword>
<dbReference type="PANTHER" id="PTHR13416">
    <property type="match status" value="1"/>
</dbReference>
<feature type="transmembrane region" description="Helical" evidence="8">
    <location>
        <begin position="288"/>
        <end position="311"/>
    </location>
</feature>
<gene>
    <name evidence="9" type="ORF">EC9_48770</name>
</gene>
<dbReference type="KEGG" id="ruv:EC9_48770"/>
<evidence type="ECO:0000256" key="2">
    <source>
        <dbReference type="ARBA" id="ARBA00004586"/>
    </source>
</evidence>
<evidence type="ECO:0000256" key="3">
    <source>
        <dbReference type="ARBA" id="ARBA00022692"/>
    </source>
</evidence>
<accession>A0A517M712</accession>
<evidence type="ECO:0000256" key="5">
    <source>
        <dbReference type="ARBA" id="ARBA00022989"/>
    </source>
</evidence>
<evidence type="ECO:0000256" key="8">
    <source>
        <dbReference type="SAM" id="Phobius"/>
    </source>
</evidence>
<feature type="transmembrane region" description="Helical" evidence="8">
    <location>
        <begin position="323"/>
        <end position="342"/>
    </location>
</feature>
<keyword evidence="4" id="KW-0256">Endoplasmic reticulum</keyword>